<keyword evidence="2" id="KW-0732">Signal</keyword>
<accession>A0ABT1JJV9</accession>
<evidence type="ECO:0000313" key="5">
    <source>
        <dbReference type="Proteomes" id="UP000791080"/>
    </source>
</evidence>
<dbReference type="Pfam" id="PF09587">
    <property type="entry name" value="PGA_cap"/>
    <property type="match status" value="1"/>
</dbReference>
<dbReference type="InterPro" id="IPR019079">
    <property type="entry name" value="Capsule_synth_CapA"/>
</dbReference>
<protein>
    <submittedName>
        <fullName evidence="4">Poly-gamma-glutamate synthesis protein (Capsule biosynthesis protein)</fullName>
    </submittedName>
</protein>
<evidence type="ECO:0000256" key="2">
    <source>
        <dbReference type="SAM" id="SignalP"/>
    </source>
</evidence>
<comment type="caution">
    <text evidence="4">The sequence shown here is derived from an EMBL/GenBank/DDBJ whole genome shotgun (WGS) entry which is preliminary data.</text>
</comment>
<dbReference type="SUPFAM" id="SSF56300">
    <property type="entry name" value="Metallo-dependent phosphatases"/>
    <property type="match status" value="1"/>
</dbReference>
<dbReference type="PROSITE" id="PS51257">
    <property type="entry name" value="PROKAR_LIPOPROTEIN"/>
    <property type="match status" value="1"/>
</dbReference>
<dbReference type="InterPro" id="IPR029052">
    <property type="entry name" value="Metallo-depent_PP-like"/>
</dbReference>
<gene>
    <name evidence="4" type="ORF">G443_002854</name>
</gene>
<keyword evidence="5" id="KW-1185">Reference proteome</keyword>
<sequence length="380" mass="40137">MRYRVPTLALALSLLAAGCTGGSPVVARPPELDAAGAGAAQAPDDTFVLVATGDVLVHPALTEQAELDAAETGEGERDFRPLFAGVAPLVEDADVALCHLEVPIAPAEGPFLGWPRFSAPPEVVTGLAATGYDVCTTASNHTVDQGEEGVIRTLEALDDAGLGQAGAARTEEEALTPLVREVNGARVAHISHTFSFNGVPLPEGKPWMSNTLDPEEILAGARRAREAGAEVVVASLHWGVEYVHEPTQEQQDLAELLLADDAIDLIIGHHAHSVQPFERINGKWVTYGLGNHVARHAEPRGITEEGVAARFTFERDEAGDWAVTVAEYVPTLVELGPPIRLVDLTTADIEAPGRAEALARTEEVVLSRGGAEHGLTRYAG</sequence>
<evidence type="ECO:0000313" key="4">
    <source>
        <dbReference type="EMBL" id="MCP2332584.1"/>
    </source>
</evidence>
<proteinExistence type="inferred from homology"/>
<dbReference type="PANTHER" id="PTHR33393:SF13">
    <property type="entry name" value="PGA BIOSYNTHESIS PROTEIN CAPA"/>
    <property type="match status" value="1"/>
</dbReference>
<organism evidence="4 5">
    <name type="scientific">Actinoalloteichus caeruleus DSM 43889</name>
    <dbReference type="NCBI Taxonomy" id="1120930"/>
    <lineage>
        <taxon>Bacteria</taxon>
        <taxon>Bacillati</taxon>
        <taxon>Actinomycetota</taxon>
        <taxon>Actinomycetes</taxon>
        <taxon>Pseudonocardiales</taxon>
        <taxon>Pseudonocardiaceae</taxon>
        <taxon>Actinoalloteichus</taxon>
        <taxon>Actinoalloteichus cyanogriseus</taxon>
    </lineage>
</organism>
<dbReference type="CDD" id="cd07381">
    <property type="entry name" value="MPP_CapA"/>
    <property type="match status" value="1"/>
</dbReference>
<feature type="domain" description="Capsule synthesis protein CapA" evidence="3">
    <location>
        <begin position="48"/>
        <end position="296"/>
    </location>
</feature>
<dbReference type="InterPro" id="IPR052169">
    <property type="entry name" value="CW_Biosynth-Accessory"/>
</dbReference>
<evidence type="ECO:0000256" key="1">
    <source>
        <dbReference type="ARBA" id="ARBA00005662"/>
    </source>
</evidence>
<name>A0ABT1JJV9_ACTCY</name>
<reference evidence="4 5" key="1">
    <citation type="submission" date="2013-07" db="EMBL/GenBank/DDBJ databases">
        <authorList>
            <consortium name="DOE Joint Genome Institute"/>
            <person name="Reeve W."/>
            <person name="Huntemann M."/>
            <person name="Han J."/>
            <person name="Chen A."/>
            <person name="Kyrpides N."/>
            <person name="Mavromatis K."/>
            <person name="Markowitz V."/>
            <person name="Palaniappan K."/>
            <person name="Ivanova N."/>
            <person name="Schaumberg A."/>
            <person name="Pati A."/>
            <person name="Liolios K."/>
            <person name="Nordberg H.P."/>
            <person name="Cantor M.N."/>
            <person name="Hua S.X."/>
            <person name="Woyke T."/>
        </authorList>
    </citation>
    <scope>NUCLEOTIDE SEQUENCE [LARGE SCALE GENOMIC DNA]</scope>
    <source>
        <strain evidence="4 5">DSM 43889</strain>
    </source>
</reference>
<dbReference type="Proteomes" id="UP000791080">
    <property type="component" value="Unassembled WGS sequence"/>
</dbReference>
<dbReference type="SMART" id="SM00854">
    <property type="entry name" value="PGA_cap"/>
    <property type="match status" value="1"/>
</dbReference>
<comment type="similarity">
    <text evidence="1">Belongs to the CapA family.</text>
</comment>
<dbReference type="RefSeq" id="WP_026417540.1">
    <property type="nucleotide sequence ID" value="NZ_AUBJ02000001.1"/>
</dbReference>
<evidence type="ECO:0000259" key="3">
    <source>
        <dbReference type="SMART" id="SM00854"/>
    </source>
</evidence>
<reference evidence="4 5" key="2">
    <citation type="submission" date="2022-06" db="EMBL/GenBank/DDBJ databases">
        <title>Genomic Encyclopedia of Type Strains, Phase I: the one thousand microbial genomes (KMG-I) project.</title>
        <authorList>
            <person name="Kyrpides N."/>
        </authorList>
    </citation>
    <scope>NUCLEOTIDE SEQUENCE [LARGE SCALE GENOMIC DNA]</scope>
    <source>
        <strain evidence="4 5">DSM 43889</strain>
    </source>
</reference>
<feature type="signal peptide" evidence="2">
    <location>
        <begin position="1"/>
        <end position="27"/>
    </location>
</feature>
<feature type="chain" id="PRO_5046467327" evidence="2">
    <location>
        <begin position="28"/>
        <end position="380"/>
    </location>
</feature>
<dbReference type="Gene3D" id="3.60.21.10">
    <property type="match status" value="1"/>
</dbReference>
<dbReference type="PANTHER" id="PTHR33393">
    <property type="entry name" value="POLYGLUTAMINE SYNTHESIS ACCESSORY PROTEIN RV0574C-RELATED"/>
    <property type="match status" value="1"/>
</dbReference>
<dbReference type="EMBL" id="AUBJ02000001">
    <property type="protein sequence ID" value="MCP2332584.1"/>
    <property type="molecule type" value="Genomic_DNA"/>
</dbReference>